<dbReference type="EMBL" id="STFF01000015">
    <property type="protein sequence ID" value="THU30782.1"/>
    <property type="molecule type" value="Genomic_DNA"/>
</dbReference>
<dbReference type="AlphaFoldDB" id="A0A4S8HDX0"/>
<dbReference type="Proteomes" id="UP000306918">
    <property type="component" value="Unassembled WGS sequence"/>
</dbReference>
<dbReference type="RefSeq" id="WP_136580814.1">
    <property type="nucleotide sequence ID" value="NZ_STFF01000015.1"/>
</dbReference>
<keyword evidence="3" id="KW-1185">Reference proteome</keyword>
<proteinExistence type="predicted"/>
<sequence>MNRSNRIDKIAILLLSLASIFFTKDVHKKSAVPDVLFHGGCITSGNQTIVIGTLPGTITATAASGGNCNGVYTYQWLMSTDGVFYSEIPGATGQNLTFSSATAHAVGSIVLRTEPPPLNITFYQRRATCGSEEKYTSFVTVTQVEYITYYNVAKNGTFTRNNCGSGYEPTSVTYTVNARTYTSRVSQAAADQLAQDDVNANGQAYANTWANCRRIYYNAYRSQVFTRNNCTGGDIGTNVTYWVDAGTKTSLISQADADQKAQNEIDAYGQWYANVRGSCVSPNISIIVTNQTNEQFTATYTNTATGTTYFYYIYPNVTDYELGPIPKGTYNVAIRAPNNFTLYEWIFSNNAYYLAGSNTYILDGMDLTCDHCGRMDIYYY</sequence>
<feature type="domain" description="DUF5977" evidence="1">
    <location>
        <begin position="149"/>
        <end position="212"/>
    </location>
</feature>
<dbReference type="InterPro" id="IPR046020">
    <property type="entry name" value="DUF5977"/>
</dbReference>
<evidence type="ECO:0000259" key="1">
    <source>
        <dbReference type="Pfam" id="PF19404"/>
    </source>
</evidence>
<feature type="domain" description="DUF5977" evidence="1">
    <location>
        <begin position="216"/>
        <end position="280"/>
    </location>
</feature>
<gene>
    <name evidence="2" type="ORF">FAM09_29725</name>
</gene>
<evidence type="ECO:0000313" key="2">
    <source>
        <dbReference type="EMBL" id="THU30782.1"/>
    </source>
</evidence>
<comment type="caution">
    <text evidence="2">The sequence shown here is derived from an EMBL/GenBank/DDBJ whole genome shotgun (WGS) entry which is preliminary data.</text>
</comment>
<accession>A0A4S8HDX0</accession>
<reference evidence="2 3" key="1">
    <citation type="submission" date="2019-04" db="EMBL/GenBank/DDBJ databases">
        <title>Niastella caeni sp. nov., isolated from activated sludge.</title>
        <authorList>
            <person name="Sheng M."/>
        </authorList>
    </citation>
    <scope>NUCLEOTIDE SEQUENCE [LARGE SCALE GENOMIC DNA]</scope>
    <source>
        <strain evidence="2 3">HX-2-15</strain>
    </source>
</reference>
<name>A0A4S8HDX0_9BACT</name>
<organism evidence="2 3">
    <name type="scientific">Niastella caeni</name>
    <dbReference type="NCBI Taxonomy" id="2569763"/>
    <lineage>
        <taxon>Bacteria</taxon>
        <taxon>Pseudomonadati</taxon>
        <taxon>Bacteroidota</taxon>
        <taxon>Chitinophagia</taxon>
        <taxon>Chitinophagales</taxon>
        <taxon>Chitinophagaceae</taxon>
        <taxon>Niastella</taxon>
    </lineage>
</organism>
<dbReference type="Pfam" id="PF19404">
    <property type="entry name" value="DUF5977"/>
    <property type="match status" value="2"/>
</dbReference>
<evidence type="ECO:0000313" key="3">
    <source>
        <dbReference type="Proteomes" id="UP000306918"/>
    </source>
</evidence>
<dbReference type="OrthoDB" id="9814627at2"/>
<protein>
    <recommendedName>
        <fullName evidence="1">DUF5977 domain-containing protein</fullName>
    </recommendedName>
</protein>